<evidence type="ECO:0000313" key="12">
    <source>
        <dbReference type="Proteomes" id="UP001595843"/>
    </source>
</evidence>
<evidence type="ECO:0000256" key="7">
    <source>
        <dbReference type="ARBA" id="ARBA00040894"/>
    </source>
</evidence>
<comment type="catalytic activity">
    <reaction evidence="8">
        <text>(2R)-3-phosphoglycerate + UDP-alpha-D-glucose = (2R)-2-O-(alpha-D-glucopyranosyl)-3-phospho-glycerate + UDP + H(+)</text>
        <dbReference type="Rhea" id="RHEA:31319"/>
        <dbReference type="ChEBI" id="CHEBI:15378"/>
        <dbReference type="ChEBI" id="CHEBI:58223"/>
        <dbReference type="ChEBI" id="CHEBI:58272"/>
        <dbReference type="ChEBI" id="CHEBI:58885"/>
        <dbReference type="ChEBI" id="CHEBI:62600"/>
        <dbReference type="EC" id="2.4.1.266"/>
    </reaction>
    <physiologicalReaction direction="left-to-right" evidence="8">
        <dbReference type="Rhea" id="RHEA:31320"/>
    </physiologicalReaction>
</comment>
<dbReference type="InterPro" id="IPR050256">
    <property type="entry name" value="Glycosyltransferase_2"/>
</dbReference>
<evidence type="ECO:0000256" key="3">
    <source>
        <dbReference type="ARBA" id="ARBA00022676"/>
    </source>
</evidence>
<dbReference type="RefSeq" id="WP_380706025.1">
    <property type="nucleotide sequence ID" value="NZ_JBHSAP010000018.1"/>
</dbReference>
<evidence type="ECO:0000313" key="11">
    <source>
        <dbReference type="EMBL" id="MFC4078202.1"/>
    </source>
</evidence>
<protein>
    <recommendedName>
        <fullName evidence="7">Glucosyl-3-phosphoglycerate synthase</fullName>
        <ecNumber evidence="6">2.4.1.266</ecNumber>
    </recommendedName>
</protein>
<comment type="caution">
    <text evidence="11">The sequence shown here is derived from an EMBL/GenBank/DDBJ whole genome shotgun (WGS) entry which is preliminary data.</text>
</comment>
<dbReference type="Gene3D" id="3.90.550.10">
    <property type="entry name" value="Spore Coat Polysaccharide Biosynthesis Protein SpsA, Chain A"/>
    <property type="match status" value="1"/>
</dbReference>
<keyword evidence="3" id="KW-0328">Glycosyltransferase</keyword>
<dbReference type="EMBL" id="JBHSAP010000018">
    <property type="protein sequence ID" value="MFC4078202.1"/>
    <property type="molecule type" value="Genomic_DNA"/>
</dbReference>
<proteinExistence type="inferred from homology"/>
<sequence>MEKEPIISAIIPAYNEEERIETTLRAVRRIPLVDEIIVVDDGSRDATEQLARRHADYVIRLPKNRGKGQALAEGIRYAAGDVYLFLDADLERHAKLCGSLLSPVLAGEADMTIARFPPARKKGGFGLVKGLARSGVRRLTGTTLQATLSGQRAVKREVMQSISILPSGFGIELGLTVSALRFGYCVKEVPLPMSHRETGRDWNGFLHRGRQFLQILRTLIKLWRQPV</sequence>
<dbReference type="InterPro" id="IPR029044">
    <property type="entry name" value="Nucleotide-diphossugar_trans"/>
</dbReference>
<organism evidence="11 12">
    <name type="scientific">Salinithrix halophila</name>
    <dbReference type="NCBI Taxonomy" id="1485204"/>
    <lineage>
        <taxon>Bacteria</taxon>
        <taxon>Bacillati</taxon>
        <taxon>Bacillota</taxon>
        <taxon>Bacilli</taxon>
        <taxon>Bacillales</taxon>
        <taxon>Thermoactinomycetaceae</taxon>
        <taxon>Salinithrix</taxon>
    </lineage>
</organism>
<evidence type="ECO:0000256" key="8">
    <source>
        <dbReference type="ARBA" id="ARBA00048689"/>
    </source>
</evidence>
<dbReference type="InterPro" id="IPR001173">
    <property type="entry name" value="Glyco_trans_2-like"/>
</dbReference>
<reference evidence="12" key="1">
    <citation type="journal article" date="2019" name="Int. J. Syst. Evol. Microbiol.">
        <title>The Global Catalogue of Microorganisms (GCM) 10K type strain sequencing project: providing services to taxonomists for standard genome sequencing and annotation.</title>
        <authorList>
            <consortium name="The Broad Institute Genomics Platform"/>
            <consortium name="The Broad Institute Genome Sequencing Center for Infectious Disease"/>
            <person name="Wu L."/>
            <person name="Ma J."/>
        </authorList>
    </citation>
    <scope>NUCLEOTIDE SEQUENCE [LARGE SCALE GENOMIC DNA]</scope>
    <source>
        <strain evidence="12">IBRC-M 10813</strain>
    </source>
</reference>
<dbReference type="Proteomes" id="UP001595843">
    <property type="component" value="Unassembled WGS sequence"/>
</dbReference>
<dbReference type="SUPFAM" id="SSF53448">
    <property type="entry name" value="Nucleotide-diphospho-sugar transferases"/>
    <property type="match status" value="1"/>
</dbReference>
<dbReference type="Pfam" id="PF00535">
    <property type="entry name" value="Glycos_transf_2"/>
    <property type="match status" value="1"/>
</dbReference>
<evidence type="ECO:0000256" key="2">
    <source>
        <dbReference type="ARBA" id="ARBA00006739"/>
    </source>
</evidence>
<dbReference type="PANTHER" id="PTHR48090:SF10">
    <property type="entry name" value="GLUCOSYL-3-PHOSPHOGLYCERATE SYNTHASE"/>
    <property type="match status" value="1"/>
</dbReference>
<evidence type="ECO:0000256" key="1">
    <source>
        <dbReference type="ARBA" id="ARBA00001946"/>
    </source>
</evidence>
<comment type="cofactor">
    <cofactor evidence="1">
        <name>Mg(2+)</name>
        <dbReference type="ChEBI" id="CHEBI:18420"/>
    </cofactor>
</comment>
<dbReference type="CDD" id="cd04179">
    <property type="entry name" value="DPM_DPG-synthase_like"/>
    <property type="match status" value="1"/>
</dbReference>
<evidence type="ECO:0000256" key="4">
    <source>
        <dbReference type="ARBA" id="ARBA00022679"/>
    </source>
</evidence>
<keyword evidence="4" id="KW-0808">Transferase</keyword>
<dbReference type="EC" id="2.4.1.266" evidence="6"/>
<name>A0ABV8JJT0_9BACL</name>
<comment type="similarity">
    <text evidence="2">Belongs to the glycosyltransferase 2 family.</text>
</comment>
<evidence type="ECO:0000259" key="10">
    <source>
        <dbReference type="Pfam" id="PF00535"/>
    </source>
</evidence>
<keyword evidence="5" id="KW-0460">Magnesium</keyword>
<evidence type="ECO:0000256" key="9">
    <source>
        <dbReference type="ARBA" id="ARBA00048997"/>
    </source>
</evidence>
<keyword evidence="12" id="KW-1185">Reference proteome</keyword>
<gene>
    <name evidence="11" type="ORF">ACFOUO_15490</name>
</gene>
<dbReference type="PANTHER" id="PTHR48090">
    <property type="entry name" value="UNDECAPRENYL-PHOSPHATE 4-DEOXY-4-FORMAMIDO-L-ARABINOSE TRANSFERASE-RELATED"/>
    <property type="match status" value="1"/>
</dbReference>
<evidence type="ECO:0000256" key="5">
    <source>
        <dbReference type="ARBA" id="ARBA00022842"/>
    </source>
</evidence>
<evidence type="ECO:0000256" key="6">
    <source>
        <dbReference type="ARBA" id="ARBA00039022"/>
    </source>
</evidence>
<feature type="domain" description="Glycosyltransferase 2-like" evidence="10">
    <location>
        <begin position="8"/>
        <end position="124"/>
    </location>
</feature>
<accession>A0ABV8JJT0</accession>
<comment type="catalytic activity">
    <reaction evidence="9">
        <text>an NDP-alpha-D-glucose + (2R)-3-phosphoglycerate = (2R)-2-O-(alpha-D-glucopyranosyl)-3-phospho-glycerate + a ribonucleoside 5'-diphosphate + H(+)</text>
        <dbReference type="Rhea" id="RHEA:47244"/>
        <dbReference type="ChEBI" id="CHEBI:15378"/>
        <dbReference type="ChEBI" id="CHEBI:57930"/>
        <dbReference type="ChEBI" id="CHEBI:58272"/>
        <dbReference type="ChEBI" id="CHEBI:62600"/>
        <dbReference type="ChEBI" id="CHEBI:76533"/>
        <dbReference type="EC" id="2.4.1.266"/>
    </reaction>
    <physiologicalReaction direction="left-to-right" evidence="9">
        <dbReference type="Rhea" id="RHEA:47245"/>
    </physiologicalReaction>
</comment>